<dbReference type="InterPro" id="IPR029058">
    <property type="entry name" value="AB_hydrolase_fold"/>
</dbReference>
<organism evidence="2 3">
    <name type="scientific">Schaalia naturae</name>
    <dbReference type="NCBI Taxonomy" id="635203"/>
    <lineage>
        <taxon>Bacteria</taxon>
        <taxon>Bacillati</taxon>
        <taxon>Actinomycetota</taxon>
        <taxon>Actinomycetes</taxon>
        <taxon>Actinomycetales</taxon>
        <taxon>Actinomycetaceae</taxon>
        <taxon>Schaalia</taxon>
    </lineage>
</organism>
<proteinExistence type="predicted"/>
<reference evidence="3" key="1">
    <citation type="journal article" date="2019" name="Int. J. Syst. Evol. Microbiol.">
        <title>The Global Catalogue of Microorganisms (GCM) 10K type strain sequencing project: providing services to taxonomists for standard genome sequencing and annotation.</title>
        <authorList>
            <consortium name="The Broad Institute Genomics Platform"/>
            <consortium name="The Broad Institute Genome Sequencing Center for Infectious Disease"/>
            <person name="Wu L."/>
            <person name="Ma J."/>
        </authorList>
    </citation>
    <scope>NUCLEOTIDE SEQUENCE [LARGE SCALE GENOMIC DNA]</scope>
    <source>
        <strain evidence="3">CCUG 56698</strain>
    </source>
</reference>
<accession>A0ABW2SQB8</accession>
<evidence type="ECO:0000313" key="3">
    <source>
        <dbReference type="Proteomes" id="UP001596527"/>
    </source>
</evidence>
<dbReference type="InterPro" id="IPR051044">
    <property type="entry name" value="MAG_DAG_Lipase"/>
</dbReference>
<dbReference type="PANTHER" id="PTHR11614">
    <property type="entry name" value="PHOSPHOLIPASE-RELATED"/>
    <property type="match status" value="1"/>
</dbReference>
<protein>
    <submittedName>
        <fullName evidence="2">Alpha/beta fold hydrolase</fullName>
    </submittedName>
</protein>
<keyword evidence="3" id="KW-1185">Reference proteome</keyword>
<keyword evidence="2" id="KW-0378">Hydrolase</keyword>
<name>A0ABW2SQB8_9ACTO</name>
<dbReference type="GO" id="GO:0016787">
    <property type="term" value="F:hydrolase activity"/>
    <property type="evidence" value="ECO:0007669"/>
    <property type="project" value="UniProtKB-KW"/>
</dbReference>
<dbReference type="Gene3D" id="3.40.50.1820">
    <property type="entry name" value="alpha/beta hydrolase"/>
    <property type="match status" value="1"/>
</dbReference>
<dbReference type="RefSeq" id="WP_380975369.1">
    <property type="nucleotide sequence ID" value="NZ_JBHTEF010000001.1"/>
</dbReference>
<dbReference type="InterPro" id="IPR022742">
    <property type="entry name" value="Hydrolase_4"/>
</dbReference>
<feature type="domain" description="Serine aminopeptidase S33" evidence="1">
    <location>
        <begin position="27"/>
        <end position="294"/>
    </location>
</feature>
<dbReference type="EMBL" id="JBHTEF010000001">
    <property type="protein sequence ID" value="MFC7581778.1"/>
    <property type="molecule type" value="Genomic_DNA"/>
</dbReference>
<comment type="caution">
    <text evidence="2">The sequence shown here is derived from an EMBL/GenBank/DDBJ whole genome shotgun (WGS) entry which is preliminary data.</text>
</comment>
<gene>
    <name evidence="2" type="ORF">ACFQWG_11295</name>
</gene>
<evidence type="ECO:0000259" key="1">
    <source>
        <dbReference type="Pfam" id="PF12146"/>
    </source>
</evidence>
<sequence>MAIRDIQFPSANGRDQIQGWIYEPVRPARAVVQVVHGLGEHSRRYLHMITRLLDAGFVVAADDHAGHGRTAVVSGEWGDTGPHGAVAVVEDEAALSRMVQETHPDLPFFMFGHSWGSMIARGFASAHGEVLSGLALCGVASQIRGIDEGVDRAALDRRIADEGGMARDDGFVDQMFEGFTSRYDHVNGPTDWIAVDPAVVLDHSRDPFNNLQAPMTLRFVRDFIELYDHVTAPEWYHGVASDLPVLIMSGDMDPVANYGEGAYHVANELQLSGHRDVRTRIWTGYRHEIHNDPDTREEVERELVDFIARHLA</sequence>
<dbReference type="Pfam" id="PF12146">
    <property type="entry name" value="Hydrolase_4"/>
    <property type="match status" value="1"/>
</dbReference>
<dbReference type="SUPFAM" id="SSF53474">
    <property type="entry name" value="alpha/beta-Hydrolases"/>
    <property type="match status" value="1"/>
</dbReference>
<dbReference type="Proteomes" id="UP001596527">
    <property type="component" value="Unassembled WGS sequence"/>
</dbReference>
<evidence type="ECO:0000313" key="2">
    <source>
        <dbReference type="EMBL" id="MFC7581778.1"/>
    </source>
</evidence>